<name>A0AAV2E931_9ROSI</name>
<proteinExistence type="predicted"/>
<dbReference type="GO" id="GO:0010073">
    <property type="term" value="P:meristem maintenance"/>
    <property type="evidence" value="ECO:0007669"/>
    <property type="project" value="InterPro"/>
</dbReference>
<evidence type="ECO:0000313" key="3">
    <source>
        <dbReference type="Proteomes" id="UP001497516"/>
    </source>
</evidence>
<dbReference type="AlphaFoldDB" id="A0AAV2E931"/>
<evidence type="ECO:0000313" key="2">
    <source>
        <dbReference type="EMBL" id="CAL1382287.1"/>
    </source>
</evidence>
<gene>
    <name evidence="2" type="ORF">LTRI10_LOCUS23619</name>
</gene>
<evidence type="ECO:0000259" key="1">
    <source>
        <dbReference type="Pfam" id="PF10536"/>
    </source>
</evidence>
<dbReference type="EMBL" id="OZ034817">
    <property type="protein sequence ID" value="CAL1382287.1"/>
    <property type="molecule type" value="Genomic_DNA"/>
</dbReference>
<dbReference type="Proteomes" id="UP001497516">
    <property type="component" value="Chromosome 4"/>
</dbReference>
<dbReference type="InterPro" id="IPR044824">
    <property type="entry name" value="MAIN-like"/>
</dbReference>
<feature type="domain" description="Aminotransferase-like plant mobile" evidence="1">
    <location>
        <begin position="149"/>
        <end position="213"/>
    </location>
</feature>
<keyword evidence="3" id="KW-1185">Reference proteome</keyword>
<dbReference type="PANTHER" id="PTHR46033">
    <property type="entry name" value="PROTEIN MAIN-LIKE 2"/>
    <property type="match status" value="1"/>
</dbReference>
<organism evidence="2 3">
    <name type="scientific">Linum trigynum</name>
    <dbReference type="NCBI Taxonomy" id="586398"/>
    <lineage>
        <taxon>Eukaryota</taxon>
        <taxon>Viridiplantae</taxon>
        <taxon>Streptophyta</taxon>
        <taxon>Embryophyta</taxon>
        <taxon>Tracheophyta</taxon>
        <taxon>Spermatophyta</taxon>
        <taxon>Magnoliopsida</taxon>
        <taxon>eudicotyledons</taxon>
        <taxon>Gunneridae</taxon>
        <taxon>Pentapetalae</taxon>
        <taxon>rosids</taxon>
        <taxon>fabids</taxon>
        <taxon>Malpighiales</taxon>
        <taxon>Linaceae</taxon>
        <taxon>Linum</taxon>
    </lineage>
</organism>
<accession>A0AAV2E931</accession>
<dbReference type="InterPro" id="IPR019557">
    <property type="entry name" value="AminoTfrase-like_pln_mobile"/>
</dbReference>
<reference evidence="2 3" key="1">
    <citation type="submission" date="2024-04" db="EMBL/GenBank/DDBJ databases">
        <authorList>
            <person name="Fracassetti M."/>
        </authorList>
    </citation>
    <scope>NUCLEOTIDE SEQUENCE [LARGE SCALE GENOMIC DNA]</scope>
</reference>
<dbReference type="Pfam" id="PF10536">
    <property type="entry name" value="PMD"/>
    <property type="match status" value="1"/>
</dbReference>
<protein>
    <recommendedName>
        <fullName evidence="1">Aminotransferase-like plant mobile domain-containing protein</fullName>
    </recommendedName>
</protein>
<sequence length="278" mass="31632">MGGIRVLHREWSRLSLMRTIMMRISRSLHLHVDMDECLLVRQHHVLLCIRTELGDSYHLLVRRQRARGLDEVGEDVRVVLHRGSLLVSVLVDLRILPSLGAFVATLSMALDGGWRSRGHRCYSRTSAVDYLGSYVFSHVEAGDLVQQLGLQHLIYSMFRKIAIDEALISAFVERWQPDTNTFHLPFGEMTILLHDVQYLLQIPVEGRLMSRSSAQLDHPEVGLCALLGMNSEQLSGRSEAPGYGNRGKWYEKGGFLAEMACLTTYVCLDRMFMFRSDV</sequence>
<dbReference type="PANTHER" id="PTHR46033:SF8">
    <property type="entry name" value="PROTEIN MAINTENANCE OF MERISTEMS-LIKE"/>
    <property type="match status" value="1"/>
</dbReference>